<dbReference type="KEGG" id="slk:SLUN_16375"/>
<accession>A0A2R4T369</accession>
<organism evidence="1 2">
    <name type="scientific">Streptomyces lunaelactis</name>
    <dbReference type="NCBI Taxonomy" id="1535768"/>
    <lineage>
        <taxon>Bacteria</taxon>
        <taxon>Bacillati</taxon>
        <taxon>Actinomycetota</taxon>
        <taxon>Actinomycetes</taxon>
        <taxon>Kitasatosporales</taxon>
        <taxon>Streptomycetaceae</taxon>
        <taxon>Streptomyces</taxon>
    </lineage>
</organism>
<proteinExistence type="predicted"/>
<dbReference type="Proteomes" id="UP000244201">
    <property type="component" value="Chromosome"/>
</dbReference>
<gene>
    <name evidence="1" type="ORF">SLUN_16375</name>
</gene>
<sequence>MGGDKESWQALTSALFEGYGRELGQEWKSMAALRILLHVHDIAAYVDDFDRGFDHYCDFLRFLVDLPQNEDSEDSKDEAQGQ</sequence>
<evidence type="ECO:0000313" key="1">
    <source>
        <dbReference type="EMBL" id="AVZ73524.1"/>
    </source>
</evidence>
<keyword evidence="2" id="KW-1185">Reference proteome</keyword>
<evidence type="ECO:0000313" key="2">
    <source>
        <dbReference type="Proteomes" id="UP000244201"/>
    </source>
</evidence>
<name>A0A2R4T369_9ACTN</name>
<dbReference type="AlphaFoldDB" id="A0A2R4T369"/>
<reference evidence="1 2" key="1">
    <citation type="submission" date="2018-01" db="EMBL/GenBank/DDBJ databases">
        <title>Complete genome sequence of Streptomyces lunaelactis MM109T, a Ferroverdin A producer isolated from cave moonmilk deposits.</title>
        <authorList>
            <person name="Naome A."/>
            <person name="Martinet L."/>
            <person name="Maciejewska M."/>
            <person name="Anderssen S."/>
            <person name="Adam D."/>
            <person name="Tenconi E."/>
            <person name="Deflandre B."/>
            <person name="Arguelles-Arias A."/>
            <person name="Calusinska M."/>
            <person name="Copieters W."/>
            <person name="Karim L."/>
            <person name="Hanikenne M."/>
            <person name="Baurain D."/>
            <person name="van Wezel G."/>
            <person name="Smargiasso N."/>
            <person name="de Pauw E."/>
            <person name="Delfosse P."/>
            <person name="Rigali S."/>
        </authorList>
    </citation>
    <scope>NUCLEOTIDE SEQUENCE [LARGE SCALE GENOMIC DNA]</scope>
    <source>
        <strain evidence="1 2">MM109</strain>
    </source>
</reference>
<dbReference type="EMBL" id="CP026304">
    <property type="protein sequence ID" value="AVZ73524.1"/>
    <property type="molecule type" value="Genomic_DNA"/>
</dbReference>
<protein>
    <submittedName>
        <fullName evidence="1">Uncharacterized protein</fullName>
    </submittedName>
</protein>